<proteinExistence type="predicted"/>
<dbReference type="Proteomes" id="UP000190888">
    <property type="component" value="Unassembled WGS sequence"/>
</dbReference>
<dbReference type="OrthoDB" id="7064118at2"/>
<gene>
    <name evidence="1" type="ORF">SAMN04488132_102466</name>
</gene>
<dbReference type="RefSeq" id="WP_078830406.1">
    <property type="nucleotide sequence ID" value="NZ_FUWH01000002.1"/>
</dbReference>
<sequence length="206" mass="23368">MTSIITGDIINSRGLINQQKWIAPLKKILTDYGRSPKSWEIYRGDSFQLEIKKPELSLLAAIRIKACIRAVPGLDVRMAIGIGEKSYDAPRITESNGSAFINSGEQFELLKKIRKNLAVGSPWLELDAEINMMISLASIAMDRWSHSSAEIITLSLLYQDLSQKELGDKINRSQSSVSERQTRASYSEIMELEKFYRKKIMQQLQI</sequence>
<dbReference type="InterPro" id="IPR032580">
    <property type="entry name" value="SatD"/>
</dbReference>
<protein>
    <submittedName>
        <fullName evidence="1">SatD family (SatD)</fullName>
    </submittedName>
</protein>
<dbReference type="EMBL" id="FUWH01000002">
    <property type="protein sequence ID" value="SJZ53161.1"/>
    <property type="molecule type" value="Genomic_DNA"/>
</dbReference>
<reference evidence="1 2" key="1">
    <citation type="submission" date="2017-02" db="EMBL/GenBank/DDBJ databases">
        <authorList>
            <person name="Peterson S.W."/>
        </authorList>
    </citation>
    <scope>NUCLEOTIDE SEQUENCE [LARGE SCALE GENOMIC DNA]</scope>
    <source>
        <strain evidence="1 2">DSM 22335</strain>
    </source>
</reference>
<dbReference type="AlphaFoldDB" id="A0A1T4LEW5"/>
<evidence type="ECO:0000313" key="2">
    <source>
        <dbReference type="Proteomes" id="UP000190888"/>
    </source>
</evidence>
<keyword evidence="2" id="KW-1185">Reference proteome</keyword>
<dbReference type="Pfam" id="PF16264">
    <property type="entry name" value="SatD"/>
    <property type="match status" value="1"/>
</dbReference>
<accession>A0A1T4LEW5</accession>
<dbReference type="STRING" id="413434.SAMN04488132_102466"/>
<organism evidence="1 2">
    <name type="scientific">Sediminibacterium ginsengisoli</name>
    <dbReference type="NCBI Taxonomy" id="413434"/>
    <lineage>
        <taxon>Bacteria</taxon>
        <taxon>Pseudomonadati</taxon>
        <taxon>Bacteroidota</taxon>
        <taxon>Chitinophagia</taxon>
        <taxon>Chitinophagales</taxon>
        <taxon>Chitinophagaceae</taxon>
        <taxon>Sediminibacterium</taxon>
    </lineage>
</organism>
<evidence type="ECO:0000313" key="1">
    <source>
        <dbReference type="EMBL" id="SJZ53161.1"/>
    </source>
</evidence>
<name>A0A1T4LEW5_9BACT</name>